<sequence>MAKVSLTSEDSAWVSHPLLRPSSQPYPKLTVINRLPNLAFNKPDCLNVPGGVPPTCNFSSITTLFNACVNPPSSSRLAQHLGTVSKEEPGRRRRGVESIKAPESTTEFARGIVDGVPCNNKTERLNYTEECQQYEVKFVEKLRLVVWRRHSRGICELKMALAWPYTEDINDLLRPSFVPLYLTTTTRRESCKKENPRCHSEPFPSDLIICLDDEATPSDMPTSPRPQARSFFNLVPQSSKATPTAAAVALRGRRRLGRLSRAPLSGLDPEIFAWDVLRRPRHKLPPPGGPAAASSFSLPLAFAECAMCYGLRPPTV</sequence>
<organism evidence="1 2">
    <name type="scientific">Nesidiocoris tenuis</name>
    <dbReference type="NCBI Taxonomy" id="355587"/>
    <lineage>
        <taxon>Eukaryota</taxon>
        <taxon>Metazoa</taxon>
        <taxon>Ecdysozoa</taxon>
        <taxon>Arthropoda</taxon>
        <taxon>Hexapoda</taxon>
        <taxon>Insecta</taxon>
        <taxon>Pterygota</taxon>
        <taxon>Neoptera</taxon>
        <taxon>Paraneoptera</taxon>
        <taxon>Hemiptera</taxon>
        <taxon>Heteroptera</taxon>
        <taxon>Panheteroptera</taxon>
        <taxon>Cimicomorpha</taxon>
        <taxon>Miridae</taxon>
        <taxon>Dicyphina</taxon>
        <taxon>Nesidiocoris</taxon>
    </lineage>
</organism>
<name>A0A6H5G557_9HEMI</name>
<accession>A0A6H5G557</accession>
<gene>
    <name evidence="1" type="ORF">NTEN_LOCUS3689</name>
</gene>
<dbReference type="EMBL" id="CADCXU010005748">
    <property type="protein sequence ID" value="CAA9997387.1"/>
    <property type="molecule type" value="Genomic_DNA"/>
</dbReference>
<evidence type="ECO:0000313" key="1">
    <source>
        <dbReference type="EMBL" id="CAA9997387.1"/>
    </source>
</evidence>
<reference evidence="1 2" key="1">
    <citation type="submission" date="2020-02" db="EMBL/GenBank/DDBJ databases">
        <authorList>
            <person name="Ferguson B K."/>
        </authorList>
    </citation>
    <scope>NUCLEOTIDE SEQUENCE [LARGE SCALE GENOMIC DNA]</scope>
</reference>
<dbReference type="Proteomes" id="UP000479000">
    <property type="component" value="Unassembled WGS sequence"/>
</dbReference>
<keyword evidence="2" id="KW-1185">Reference proteome</keyword>
<protein>
    <submittedName>
        <fullName evidence="1">Uncharacterized protein</fullName>
    </submittedName>
</protein>
<dbReference type="AlphaFoldDB" id="A0A6H5G557"/>
<evidence type="ECO:0000313" key="2">
    <source>
        <dbReference type="Proteomes" id="UP000479000"/>
    </source>
</evidence>
<proteinExistence type="predicted"/>